<name>A0ACB9T0J1_HOLOL</name>
<protein>
    <submittedName>
        <fullName evidence="1">S-adenosylmethionine synthetase</fullName>
    </submittedName>
</protein>
<dbReference type="EMBL" id="CM043020">
    <property type="protein sequence ID" value="KAI4460281.1"/>
    <property type="molecule type" value="Genomic_DNA"/>
</dbReference>
<evidence type="ECO:0000313" key="1">
    <source>
        <dbReference type="EMBL" id="KAI4460281.1"/>
    </source>
</evidence>
<organism evidence="1 2">
    <name type="scientific">Holotrichia oblita</name>
    <name type="common">Chafer beetle</name>
    <dbReference type="NCBI Taxonomy" id="644536"/>
    <lineage>
        <taxon>Eukaryota</taxon>
        <taxon>Metazoa</taxon>
        <taxon>Ecdysozoa</taxon>
        <taxon>Arthropoda</taxon>
        <taxon>Hexapoda</taxon>
        <taxon>Insecta</taxon>
        <taxon>Pterygota</taxon>
        <taxon>Neoptera</taxon>
        <taxon>Endopterygota</taxon>
        <taxon>Coleoptera</taxon>
        <taxon>Polyphaga</taxon>
        <taxon>Scarabaeiformia</taxon>
        <taxon>Scarabaeidae</taxon>
        <taxon>Melolonthinae</taxon>
        <taxon>Holotrichia</taxon>
    </lineage>
</organism>
<proteinExistence type="predicted"/>
<accession>A0ACB9T0J1</accession>
<sequence>MPNTVLTNGYTNGHGHMPYDMEDGSNFLFTSESVGEGHPDKMCDQISDAILDAHLQQDPNAKVACETVTKTVWSYSAVKSHRKPTSITKKSLEKQSHTLDMTIPPKVRFDYKTCSVLIALDQQSPNIAAGVHENRNEEEVGAGDQGLMFGYATDETDECMPLTVVLAHRLNQKIAELRRSGVFWWARPDSKTQVTCEYKFDHGACIPQRVHTVVVSLQHSEKITLEELRHEVLHKVIQDVIPARYLDDQTIVHINPCGLFIIGGPQVN</sequence>
<keyword evidence="2" id="KW-1185">Reference proteome</keyword>
<gene>
    <name evidence="1" type="ORF">MML48_6g00009939</name>
</gene>
<comment type="caution">
    <text evidence="1">The sequence shown here is derived from an EMBL/GenBank/DDBJ whole genome shotgun (WGS) entry which is preliminary data.</text>
</comment>
<evidence type="ECO:0000313" key="2">
    <source>
        <dbReference type="Proteomes" id="UP001056778"/>
    </source>
</evidence>
<reference evidence="1" key="1">
    <citation type="submission" date="2022-04" db="EMBL/GenBank/DDBJ databases">
        <title>Chromosome-scale genome assembly of Holotrichia oblita Faldermann.</title>
        <authorList>
            <person name="Rongchong L."/>
        </authorList>
    </citation>
    <scope>NUCLEOTIDE SEQUENCE</scope>
    <source>
        <strain evidence="1">81SQS9</strain>
    </source>
</reference>
<dbReference type="Proteomes" id="UP001056778">
    <property type="component" value="Chromosome 6"/>
</dbReference>